<protein>
    <submittedName>
        <fullName evidence="1">Uncharacterized protein</fullName>
    </submittedName>
</protein>
<evidence type="ECO:0000313" key="2">
    <source>
        <dbReference type="Proteomes" id="UP000318288"/>
    </source>
</evidence>
<organism evidence="1 2">
    <name type="scientific">Rubripirellula tenax</name>
    <dbReference type="NCBI Taxonomy" id="2528015"/>
    <lineage>
        <taxon>Bacteria</taxon>
        <taxon>Pseudomonadati</taxon>
        <taxon>Planctomycetota</taxon>
        <taxon>Planctomycetia</taxon>
        <taxon>Pirellulales</taxon>
        <taxon>Pirellulaceae</taxon>
        <taxon>Rubripirellula</taxon>
    </lineage>
</organism>
<gene>
    <name evidence="1" type="ORF">Poly51_16450</name>
</gene>
<keyword evidence="2" id="KW-1185">Reference proteome</keyword>
<dbReference type="AlphaFoldDB" id="A0A5C6FBN9"/>
<accession>A0A5C6FBN9</accession>
<proteinExistence type="predicted"/>
<reference evidence="1 2" key="1">
    <citation type="submission" date="2019-02" db="EMBL/GenBank/DDBJ databases">
        <title>Deep-cultivation of Planctomycetes and their phenomic and genomic characterization uncovers novel biology.</title>
        <authorList>
            <person name="Wiegand S."/>
            <person name="Jogler M."/>
            <person name="Boedeker C."/>
            <person name="Pinto D."/>
            <person name="Vollmers J."/>
            <person name="Rivas-Marin E."/>
            <person name="Kohn T."/>
            <person name="Peeters S.H."/>
            <person name="Heuer A."/>
            <person name="Rast P."/>
            <person name="Oberbeckmann S."/>
            <person name="Bunk B."/>
            <person name="Jeske O."/>
            <person name="Meyerdierks A."/>
            <person name="Storesund J.E."/>
            <person name="Kallscheuer N."/>
            <person name="Luecker S."/>
            <person name="Lage O.M."/>
            <person name="Pohl T."/>
            <person name="Merkel B.J."/>
            <person name="Hornburger P."/>
            <person name="Mueller R.-W."/>
            <person name="Bruemmer F."/>
            <person name="Labrenz M."/>
            <person name="Spormann A.M."/>
            <person name="Op Den Camp H."/>
            <person name="Overmann J."/>
            <person name="Amann R."/>
            <person name="Jetten M.S.M."/>
            <person name="Mascher T."/>
            <person name="Medema M.H."/>
            <person name="Devos D.P."/>
            <person name="Kaster A.-K."/>
            <person name="Ovreas L."/>
            <person name="Rohde M."/>
            <person name="Galperin M.Y."/>
            <person name="Jogler C."/>
        </authorList>
    </citation>
    <scope>NUCLEOTIDE SEQUENCE [LARGE SCALE GENOMIC DNA]</scope>
    <source>
        <strain evidence="1 2">Poly51</strain>
    </source>
</reference>
<dbReference type="EMBL" id="SJPW01000002">
    <property type="protein sequence ID" value="TWU58865.1"/>
    <property type="molecule type" value="Genomic_DNA"/>
</dbReference>
<evidence type="ECO:0000313" key="1">
    <source>
        <dbReference type="EMBL" id="TWU58865.1"/>
    </source>
</evidence>
<name>A0A5C6FBN9_9BACT</name>
<sequence>MLQNQNGTECGWPFIIKLCWILGSLNRGRHWHVTLESVEPESRKS</sequence>
<comment type="caution">
    <text evidence="1">The sequence shown here is derived from an EMBL/GenBank/DDBJ whole genome shotgun (WGS) entry which is preliminary data.</text>
</comment>
<dbReference type="Proteomes" id="UP000318288">
    <property type="component" value="Unassembled WGS sequence"/>
</dbReference>